<evidence type="ECO:0000313" key="3">
    <source>
        <dbReference type="Proteomes" id="UP000481739"/>
    </source>
</evidence>
<dbReference type="InterPro" id="IPR004291">
    <property type="entry name" value="Transposase_IS66_central"/>
</dbReference>
<reference evidence="2 3" key="1">
    <citation type="journal article" date="2019" name="Nature">
        <title>A new antibiotic selectively kills Gram-negative pathogens.</title>
        <authorList>
            <person name="Imai Y."/>
            <person name="Meyer K.J."/>
            <person name="Iinishi A."/>
            <person name="Favre-Godal Q."/>
            <person name="Green R."/>
            <person name="Manuse S."/>
            <person name="Caboni M."/>
            <person name="Mori M."/>
            <person name="Niles S."/>
            <person name="Ghiglieri M."/>
            <person name="Honrao C."/>
            <person name="Ma X."/>
            <person name="Guo J.J."/>
            <person name="Makriyannis A."/>
            <person name="Linares-Otoya L."/>
            <person name="Boehringer N."/>
            <person name="Wuisan Z.G."/>
            <person name="Kaur H."/>
            <person name="Wu R."/>
            <person name="Mateus A."/>
            <person name="Typas A."/>
            <person name="Savitski M.M."/>
            <person name="Espinoza J.L."/>
            <person name="O'Rourke A."/>
            <person name="Nelson K.E."/>
            <person name="Hiller S."/>
            <person name="Noinaj N."/>
            <person name="Schaeberle T.F."/>
            <person name="D'Onofrio A."/>
            <person name="Lewis K."/>
        </authorList>
    </citation>
    <scope>NUCLEOTIDE SEQUENCE [LARGE SCALE GENOMIC DNA]</scope>
    <source>
        <strain evidence="2 3">HGB 1456</strain>
    </source>
</reference>
<gene>
    <name evidence="2" type="ORF">GEA64_10175</name>
</gene>
<accession>A0A7C9GJ87</accession>
<organism evidence="2 3">
    <name type="scientific">Photorhabdus khanii</name>
    <dbReference type="NCBI Taxonomy" id="1004150"/>
    <lineage>
        <taxon>Bacteria</taxon>
        <taxon>Pseudomonadati</taxon>
        <taxon>Pseudomonadota</taxon>
        <taxon>Gammaproteobacteria</taxon>
        <taxon>Enterobacterales</taxon>
        <taxon>Morganellaceae</taxon>
        <taxon>Photorhabdus</taxon>
    </lineage>
</organism>
<feature type="domain" description="Transposase IS66 central" evidence="1">
    <location>
        <begin position="20"/>
        <end position="114"/>
    </location>
</feature>
<protein>
    <submittedName>
        <fullName evidence="2">Transposase</fullName>
    </submittedName>
</protein>
<proteinExistence type="predicted"/>
<dbReference type="EMBL" id="WHZZ01000002">
    <property type="protein sequence ID" value="MQL48298.1"/>
    <property type="molecule type" value="Genomic_DNA"/>
</dbReference>
<evidence type="ECO:0000259" key="1">
    <source>
        <dbReference type="Pfam" id="PF03050"/>
    </source>
</evidence>
<dbReference type="Proteomes" id="UP000481739">
    <property type="component" value="Unassembled WGS sequence"/>
</dbReference>
<name>A0A7C9GJ87_9GAMM</name>
<dbReference type="AlphaFoldDB" id="A0A7C9GJ87"/>
<dbReference type="Pfam" id="PF03050">
    <property type="entry name" value="DDE_Tnp_IS66"/>
    <property type="match status" value="1"/>
</dbReference>
<comment type="caution">
    <text evidence="2">The sequence shown here is derived from an EMBL/GenBank/DDBJ whole genome shotgun (WGS) entry which is preliminary data.</text>
</comment>
<evidence type="ECO:0000313" key="2">
    <source>
        <dbReference type="EMBL" id="MQL48298.1"/>
    </source>
</evidence>
<sequence length="175" mass="20076">MLCTCTACYSLQQETTLTTDLPLYRQETLFKQYGIELSRQTQSGWILKSAQLFCPFGSKIQGNSVTVADSSYGLNHSKDGDFRKMTHYMWVYCVGTDSPVPHTTTPNIVLYDYCVLPRRSSLFNAFFKVTDPLRYEQVHYYPMTIICYPTSAFRIFPVPCPCHREFANLTNLNSA</sequence>